<organism evidence="13 14">
    <name type="scientific">Lophium mytilinum</name>
    <dbReference type="NCBI Taxonomy" id="390894"/>
    <lineage>
        <taxon>Eukaryota</taxon>
        <taxon>Fungi</taxon>
        <taxon>Dikarya</taxon>
        <taxon>Ascomycota</taxon>
        <taxon>Pezizomycotina</taxon>
        <taxon>Dothideomycetes</taxon>
        <taxon>Pleosporomycetidae</taxon>
        <taxon>Mytilinidiales</taxon>
        <taxon>Mytilinidiaceae</taxon>
        <taxon>Lophium</taxon>
    </lineage>
</organism>
<dbReference type="OrthoDB" id="1288932at2759"/>
<feature type="domain" description="Cation/H+ exchanger transmembrane" evidence="12">
    <location>
        <begin position="40"/>
        <end position="277"/>
    </location>
</feature>
<dbReference type="PANTHER" id="PTHR43562:SF3">
    <property type="entry name" value="SODIUM ION_PROTON EXCHANGER (EUROFUNG)"/>
    <property type="match status" value="1"/>
</dbReference>
<feature type="transmembrane region" description="Helical" evidence="11">
    <location>
        <begin position="125"/>
        <end position="145"/>
    </location>
</feature>
<proteinExistence type="predicted"/>
<feature type="region of interest" description="Disordered" evidence="10">
    <location>
        <begin position="287"/>
        <end position="356"/>
    </location>
</feature>
<keyword evidence="2" id="KW-0813">Transport</keyword>
<feature type="transmembrane region" description="Helical" evidence="11">
    <location>
        <begin position="260"/>
        <end position="279"/>
    </location>
</feature>
<sequence length="578" mass="61979">MNTSLPYHDPGIVTILIQTSFIFLLNIVNSVLDHTLYCGLLGQVLIGIAWGTPGAKWIPLHAEEVIVQLGYIGLVLLVYEGGLSTSFKSLKANFFLSIVVAITGITLPIALSFPLQGLAGASPLQAFAAGAALCSTSLGTTFTILSTSGLAATRLGVVLSSAAMMDDVVGLVMVQVISNLGGSATTIAPATIIRPILVSLAFAAMVPLACRFILKPATLLCNRHRERHLGGMAERVFCLRHTAFILHSAVLLALVTGASYAGTSNLFAAYIAGAVVSWWDDELPHPSHGGRTAMAADPTPSENQTTSPEPTMPPQRAQQSDDSVRPQQDSEPETAQSGKRETEGEKQRRRPSTPRKLTTGAQVYAAYYHQAVARILKPFFFASIGFSIPIRRLFAGRILWRGIVYTILMIIAKMACGLWLVRIPWPALIRNNLRSVKLKSRLPSLPHLWGKREKSTTTTPPPPTPVVPSPQSATSLSVPPIPPKPLSLYPPAILSLAMVARGEIGFLVSGLAESKGVFSPTSLPQDAPTDIFLITTLAIFLCTLISPLCVGLLVRRVKRLEGRRDRGATSVLGVWGVE</sequence>
<reference evidence="13" key="1">
    <citation type="journal article" date="2020" name="Stud. Mycol.">
        <title>101 Dothideomycetes genomes: a test case for predicting lifestyles and emergence of pathogens.</title>
        <authorList>
            <person name="Haridas S."/>
            <person name="Albert R."/>
            <person name="Binder M."/>
            <person name="Bloem J."/>
            <person name="Labutti K."/>
            <person name="Salamov A."/>
            <person name="Andreopoulos B."/>
            <person name="Baker S."/>
            <person name="Barry K."/>
            <person name="Bills G."/>
            <person name="Bluhm B."/>
            <person name="Cannon C."/>
            <person name="Castanera R."/>
            <person name="Culley D."/>
            <person name="Daum C."/>
            <person name="Ezra D."/>
            <person name="Gonzalez J."/>
            <person name="Henrissat B."/>
            <person name="Kuo A."/>
            <person name="Liang C."/>
            <person name="Lipzen A."/>
            <person name="Lutzoni F."/>
            <person name="Magnuson J."/>
            <person name="Mondo S."/>
            <person name="Nolan M."/>
            <person name="Ohm R."/>
            <person name="Pangilinan J."/>
            <person name="Park H.-J."/>
            <person name="Ramirez L."/>
            <person name="Alfaro M."/>
            <person name="Sun H."/>
            <person name="Tritt A."/>
            <person name="Yoshinaga Y."/>
            <person name="Zwiers L.-H."/>
            <person name="Turgeon B."/>
            <person name="Goodwin S."/>
            <person name="Spatafora J."/>
            <person name="Crous P."/>
            <person name="Grigoriev I."/>
        </authorList>
    </citation>
    <scope>NUCLEOTIDE SEQUENCE</scope>
    <source>
        <strain evidence="13">CBS 269.34</strain>
    </source>
</reference>
<name>A0A6A6Q938_9PEZI</name>
<dbReference type="GO" id="GO:0006814">
    <property type="term" value="P:sodium ion transport"/>
    <property type="evidence" value="ECO:0007669"/>
    <property type="project" value="UniProtKB-KW"/>
</dbReference>
<accession>A0A6A6Q938</accession>
<dbReference type="GO" id="GO:0016020">
    <property type="term" value="C:membrane"/>
    <property type="evidence" value="ECO:0007669"/>
    <property type="project" value="UniProtKB-SubCell"/>
</dbReference>
<keyword evidence="7" id="KW-0406">Ion transport</keyword>
<dbReference type="Gene3D" id="1.20.1530.20">
    <property type="match status" value="2"/>
</dbReference>
<dbReference type="InterPro" id="IPR006153">
    <property type="entry name" value="Cation/H_exchanger_TM"/>
</dbReference>
<evidence type="ECO:0000259" key="12">
    <source>
        <dbReference type="Pfam" id="PF00999"/>
    </source>
</evidence>
<keyword evidence="6" id="KW-0915">Sodium</keyword>
<keyword evidence="5 11" id="KW-1133">Transmembrane helix</keyword>
<feature type="transmembrane region" description="Helical" evidence="11">
    <location>
        <begin position="531"/>
        <end position="554"/>
    </location>
</feature>
<evidence type="ECO:0000256" key="8">
    <source>
        <dbReference type="ARBA" id="ARBA00023136"/>
    </source>
</evidence>
<gene>
    <name evidence="13" type="ORF">BU16DRAFT_623350</name>
</gene>
<dbReference type="GO" id="GO:0015297">
    <property type="term" value="F:antiporter activity"/>
    <property type="evidence" value="ECO:0007669"/>
    <property type="project" value="UniProtKB-KW"/>
</dbReference>
<evidence type="ECO:0000256" key="5">
    <source>
        <dbReference type="ARBA" id="ARBA00022989"/>
    </source>
</evidence>
<keyword evidence="9" id="KW-0739">Sodium transport</keyword>
<feature type="transmembrane region" description="Helical" evidence="11">
    <location>
        <begin position="192"/>
        <end position="214"/>
    </location>
</feature>
<comment type="subcellular location">
    <subcellularLocation>
        <location evidence="1">Membrane</location>
        <topology evidence="1">Multi-pass membrane protein</topology>
    </subcellularLocation>
</comment>
<feature type="transmembrane region" description="Helical" evidence="11">
    <location>
        <begin position="94"/>
        <end position="113"/>
    </location>
</feature>
<keyword evidence="8 11" id="KW-0472">Membrane</keyword>
<feature type="region of interest" description="Disordered" evidence="10">
    <location>
        <begin position="449"/>
        <end position="474"/>
    </location>
</feature>
<feature type="compositionally biased region" description="Polar residues" evidence="10">
    <location>
        <begin position="300"/>
        <end position="309"/>
    </location>
</feature>
<evidence type="ECO:0000256" key="9">
    <source>
        <dbReference type="ARBA" id="ARBA00023201"/>
    </source>
</evidence>
<feature type="transmembrane region" description="Helical" evidence="11">
    <location>
        <begin position="65"/>
        <end position="82"/>
    </location>
</feature>
<feature type="transmembrane region" description="Helical" evidence="11">
    <location>
        <begin position="35"/>
        <end position="53"/>
    </location>
</feature>
<dbReference type="Proteomes" id="UP000799750">
    <property type="component" value="Unassembled WGS sequence"/>
</dbReference>
<dbReference type="Pfam" id="PF00999">
    <property type="entry name" value="Na_H_Exchanger"/>
    <property type="match status" value="1"/>
</dbReference>
<keyword evidence="4 11" id="KW-0812">Transmembrane</keyword>
<evidence type="ECO:0000256" key="6">
    <source>
        <dbReference type="ARBA" id="ARBA00023053"/>
    </source>
</evidence>
<dbReference type="GO" id="GO:1902600">
    <property type="term" value="P:proton transmembrane transport"/>
    <property type="evidence" value="ECO:0007669"/>
    <property type="project" value="InterPro"/>
</dbReference>
<feature type="compositionally biased region" description="Polar residues" evidence="10">
    <location>
        <begin position="316"/>
        <end position="337"/>
    </location>
</feature>
<feature type="transmembrane region" description="Helical" evidence="11">
    <location>
        <begin position="398"/>
        <end position="421"/>
    </location>
</feature>
<evidence type="ECO:0000256" key="10">
    <source>
        <dbReference type="SAM" id="MobiDB-lite"/>
    </source>
</evidence>
<protein>
    <submittedName>
        <fullName evidence="13">Sodium/hydrogen exchanger</fullName>
    </submittedName>
</protein>
<dbReference type="InterPro" id="IPR038770">
    <property type="entry name" value="Na+/solute_symporter_sf"/>
</dbReference>
<evidence type="ECO:0000256" key="1">
    <source>
        <dbReference type="ARBA" id="ARBA00004141"/>
    </source>
</evidence>
<keyword evidence="3" id="KW-0050">Antiport</keyword>
<dbReference type="PANTHER" id="PTHR43562">
    <property type="entry name" value="NAPA-TYPE SODIUM/HYDROGEN ANTIPORTER"/>
    <property type="match status" value="1"/>
</dbReference>
<feature type="transmembrane region" description="Helical" evidence="11">
    <location>
        <begin position="157"/>
        <end position="180"/>
    </location>
</feature>
<evidence type="ECO:0000256" key="2">
    <source>
        <dbReference type="ARBA" id="ARBA00022448"/>
    </source>
</evidence>
<evidence type="ECO:0000313" key="14">
    <source>
        <dbReference type="Proteomes" id="UP000799750"/>
    </source>
</evidence>
<feature type="transmembrane region" description="Helical" evidence="11">
    <location>
        <begin position="12"/>
        <end position="28"/>
    </location>
</feature>
<evidence type="ECO:0000313" key="13">
    <source>
        <dbReference type="EMBL" id="KAF2488601.1"/>
    </source>
</evidence>
<evidence type="ECO:0000256" key="7">
    <source>
        <dbReference type="ARBA" id="ARBA00023065"/>
    </source>
</evidence>
<evidence type="ECO:0000256" key="11">
    <source>
        <dbReference type="SAM" id="Phobius"/>
    </source>
</evidence>
<dbReference type="AlphaFoldDB" id="A0A6A6Q938"/>
<evidence type="ECO:0000256" key="3">
    <source>
        <dbReference type="ARBA" id="ARBA00022449"/>
    </source>
</evidence>
<evidence type="ECO:0000256" key="4">
    <source>
        <dbReference type="ARBA" id="ARBA00022692"/>
    </source>
</evidence>
<keyword evidence="14" id="KW-1185">Reference proteome</keyword>
<dbReference type="EMBL" id="MU004202">
    <property type="protein sequence ID" value="KAF2488601.1"/>
    <property type="molecule type" value="Genomic_DNA"/>
</dbReference>
<feature type="compositionally biased region" description="Pro residues" evidence="10">
    <location>
        <begin position="459"/>
        <end position="468"/>
    </location>
</feature>